<evidence type="ECO:0000313" key="2">
    <source>
        <dbReference type="EMBL" id="AFR44267.1"/>
    </source>
</evidence>
<name>J9RYZ2_BURCE</name>
<sequence>MKNRFKKRRFYARRATVLFHASVNRLKGMLRKRREPISIESMRAESMNDLLARFDPERHGGEVGGKAVPVGREFGAPNYGSGSGRS</sequence>
<feature type="region of interest" description="Disordered" evidence="1">
    <location>
        <begin position="55"/>
        <end position="86"/>
    </location>
</feature>
<dbReference type="EMBL" id="JX469832">
    <property type="protein sequence ID" value="AFR44267.1"/>
    <property type="molecule type" value="Genomic_DNA"/>
</dbReference>
<protein>
    <submittedName>
        <fullName evidence="2">Uncharacterized protein</fullName>
    </submittedName>
</protein>
<organism evidence="2">
    <name type="scientific">Burkholderia cepacia</name>
    <name type="common">Pseudomonas cepacia</name>
    <dbReference type="NCBI Taxonomy" id="292"/>
    <lineage>
        <taxon>Bacteria</taxon>
        <taxon>Pseudomonadati</taxon>
        <taxon>Pseudomonadota</taxon>
        <taxon>Betaproteobacteria</taxon>
        <taxon>Burkholderiales</taxon>
        <taxon>Burkholderiaceae</taxon>
        <taxon>Burkholderia</taxon>
        <taxon>Burkholderia cepacia complex</taxon>
    </lineage>
</organism>
<geneLocation type="plasmid" evidence="2">
    <name>pYS1</name>
</geneLocation>
<reference evidence="2" key="1">
    <citation type="journal article" date="2013" name="Mol. Biol. Evol.">
        <title>Inferring the Evolutionary History of IncP-1 Plasmids Despite Incongruence among Backbone Gene Trees.</title>
        <authorList>
            <person name="Sen D."/>
            <person name="Brown C.J."/>
            <person name="Top E.M."/>
            <person name="Sullivan J."/>
        </authorList>
    </citation>
    <scope>NUCLEOTIDE SEQUENCE</scope>
    <source>
        <plasmid evidence="2">pYS1</plasmid>
    </source>
</reference>
<dbReference type="RefSeq" id="WP_015063420.1">
    <property type="nucleotide sequence ID" value="NC_019369.1"/>
</dbReference>
<gene>
    <name evidence="2" type="ORF">pYS10075</name>
</gene>
<keyword evidence="2" id="KW-0614">Plasmid</keyword>
<evidence type="ECO:0000256" key="1">
    <source>
        <dbReference type="SAM" id="MobiDB-lite"/>
    </source>
</evidence>
<accession>J9RYZ2</accession>
<proteinExistence type="predicted"/>
<dbReference type="AlphaFoldDB" id="J9RYZ2"/>